<dbReference type="InterPro" id="IPR029045">
    <property type="entry name" value="ClpP/crotonase-like_dom_sf"/>
</dbReference>
<dbReference type="GO" id="GO:0005975">
    <property type="term" value="P:carbohydrate metabolic process"/>
    <property type="evidence" value="ECO:0007669"/>
    <property type="project" value="InterPro"/>
</dbReference>
<dbReference type="OrthoDB" id="6086640at2"/>
<dbReference type="Proteomes" id="UP000000639">
    <property type="component" value="Chromosome"/>
</dbReference>
<name>A1T0S4_PSYIN</name>
<dbReference type="InterPro" id="IPR009648">
    <property type="entry name" value="Malonate_gamma"/>
</dbReference>
<accession>A1T0S4</accession>
<dbReference type="HOGENOM" id="CLU_094954_0_0_6"/>
<protein>
    <submittedName>
        <fullName evidence="1">Malonate decarboxylase gamma subunit</fullName>
    </submittedName>
</protein>
<dbReference type="eggNOG" id="COG4799">
    <property type="taxonomic scope" value="Bacteria"/>
</dbReference>
<dbReference type="NCBIfam" id="TIGR03134">
    <property type="entry name" value="malonate_gamma"/>
    <property type="match status" value="1"/>
</dbReference>
<dbReference type="AlphaFoldDB" id="A1T0S4"/>
<dbReference type="STRING" id="357804.Ping_3656"/>
<dbReference type="EMBL" id="CP000510">
    <property type="protein sequence ID" value="ABM05339.1"/>
    <property type="molecule type" value="Genomic_DNA"/>
</dbReference>
<reference evidence="1 2" key="1">
    <citation type="submission" date="2007-01" db="EMBL/GenBank/DDBJ databases">
        <title>Complete sequence of Psychromonas ingrahamii 37.</title>
        <authorList>
            <consortium name="US DOE Joint Genome Institute"/>
            <person name="Copeland A."/>
            <person name="Lucas S."/>
            <person name="Lapidus A."/>
            <person name="Barry K."/>
            <person name="Detter J.C."/>
            <person name="Glavina del Rio T."/>
            <person name="Hammon N."/>
            <person name="Israni S."/>
            <person name="Dalin E."/>
            <person name="Tice H."/>
            <person name="Pitluck S."/>
            <person name="Thompson L.S."/>
            <person name="Brettin T."/>
            <person name="Bruce D."/>
            <person name="Han C."/>
            <person name="Tapia R."/>
            <person name="Schmutz J."/>
            <person name="Larimer F."/>
            <person name="Land M."/>
            <person name="Hauser L."/>
            <person name="Kyrpides N."/>
            <person name="Ivanova N."/>
            <person name="Staley J."/>
            <person name="Richardson P."/>
        </authorList>
    </citation>
    <scope>NUCLEOTIDE SEQUENCE [LARGE SCALE GENOMIC DNA]</scope>
    <source>
        <strain evidence="1 2">37</strain>
    </source>
</reference>
<dbReference type="SUPFAM" id="SSF52096">
    <property type="entry name" value="ClpP/crotonase"/>
    <property type="match status" value="1"/>
</dbReference>
<gene>
    <name evidence="1" type="ordered locus">Ping_3656</name>
</gene>
<sequence length="264" mass="28514">MSERGLIWLNSLTNEGSLITGFIPSVKVIDSEINGTKARFISVVKDSENAFVRARKGEVGLLEGWNIAKAVQEVVEKDVGSIYKTAIIAVVDVSSQAYGRREEAYGIHLALAAAVNAYAQARNAGHAIIALIVGKAMSGGLLAHGYQASRIIALNDDACMVHAMSKESAARVTMRSVEQLEALAEKIPAMAYDINNYNRLGLLSNLLDVSNADNPTLDDTHIVQQALADALQDIQNNGNDLSCRLHGEGRKATKNVRQLMQADW</sequence>
<proteinExistence type="predicted"/>
<evidence type="ECO:0000313" key="1">
    <source>
        <dbReference type="EMBL" id="ABM05339.1"/>
    </source>
</evidence>
<evidence type="ECO:0000313" key="2">
    <source>
        <dbReference type="Proteomes" id="UP000000639"/>
    </source>
</evidence>
<dbReference type="Gene3D" id="3.90.226.10">
    <property type="entry name" value="2-enoyl-CoA Hydratase, Chain A, domain 1"/>
    <property type="match status" value="1"/>
</dbReference>
<dbReference type="Pfam" id="PF06833">
    <property type="entry name" value="MdcE"/>
    <property type="match status" value="1"/>
</dbReference>
<organism evidence="1 2">
    <name type="scientific">Psychromonas ingrahamii (strain DSM 17664 / CCUG 51855 / 37)</name>
    <dbReference type="NCBI Taxonomy" id="357804"/>
    <lineage>
        <taxon>Bacteria</taxon>
        <taxon>Pseudomonadati</taxon>
        <taxon>Pseudomonadota</taxon>
        <taxon>Gammaproteobacteria</taxon>
        <taxon>Alteromonadales</taxon>
        <taxon>Psychromonadaceae</taxon>
        <taxon>Psychromonas</taxon>
    </lineage>
</organism>
<keyword evidence="2" id="KW-1185">Reference proteome</keyword>
<dbReference type="RefSeq" id="WP_011771887.1">
    <property type="nucleotide sequence ID" value="NC_008709.1"/>
</dbReference>
<dbReference type="KEGG" id="pin:Ping_3656"/>